<evidence type="ECO:0000313" key="2">
    <source>
        <dbReference type="Proteomes" id="UP000199527"/>
    </source>
</evidence>
<dbReference type="EMBL" id="FNEM01000004">
    <property type="protein sequence ID" value="SDI97130.1"/>
    <property type="molecule type" value="Genomic_DNA"/>
</dbReference>
<organism evidence="1 2">
    <name type="scientific">Ferrimonas sediminum</name>
    <dbReference type="NCBI Taxonomy" id="718193"/>
    <lineage>
        <taxon>Bacteria</taxon>
        <taxon>Pseudomonadati</taxon>
        <taxon>Pseudomonadota</taxon>
        <taxon>Gammaproteobacteria</taxon>
        <taxon>Alteromonadales</taxon>
        <taxon>Ferrimonadaceae</taxon>
        <taxon>Ferrimonas</taxon>
    </lineage>
</organism>
<dbReference type="AlphaFoldDB" id="A0A1G8PZ59"/>
<dbReference type="OrthoDB" id="751203at2"/>
<dbReference type="Gene3D" id="3.40.50.720">
    <property type="entry name" value="NAD(P)-binding Rossmann-like Domain"/>
    <property type="match status" value="1"/>
</dbReference>
<gene>
    <name evidence="1" type="ORF">SAMN04488540_104116</name>
</gene>
<sequence length="274" mass="30062">MPPISIIGCGWLGLPLARHFAELGHPVLGSTTRSEKLPLLQQAGVTPHLLKLTPHSDLDGHPLLNARVAVVTIPPSKGDGKPRFYLHQMAHLATAIEASAIEKLVFISATSVYPQNNREVTEADAERIESPFSDCPWLDIEACFTSLKRVATTVVRFSGLIGGDYQPGRYFSGRELGGADDPVNMIHRDDCIGIISAIIEQGAWGEVFNASACEHPSRRELYSRSCELAGLAPPIFIADPRPYRLVNCDKLKRQLGYRFRHPNPVDALGLNWAP</sequence>
<dbReference type="RefSeq" id="WP_090363806.1">
    <property type="nucleotide sequence ID" value="NZ_FNEM01000004.1"/>
</dbReference>
<dbReference type="SUPFAM" id="SSF51735">
    <property type="entry name" value="NAD(P)-binding Rossmann-fold domains"/>
    <property type="match status" value="1"/>
</dbReference>
<name>A0A1G8PZ59_9GAMM</name>
<reference evidence="2" key="1">
    <citation type="submission" date="2016-10" db="EMBL/GenBank/DDBJ databases">
        <authorList>
            <person name="Varghese N."/>
            <person name="Submissions S."/>
        </authorList>
    </citation>
    <scope>NUCLEOTIDE SEQUENCE [LARGE SCALE GENOMIC DNA]</scope>
    <source>
        <strain evidence="2">DSM 23317</strain>
    </source>
</reference>
<keyword evidence="2" id="KW-1185">Reference proteome</keyword>
<evidence type="ECO:0000313" key="1">
    <source>
        <dbReference type="EMBL" id="SDI97130.1"/>
    </source>
</evidence>
<dbReference type="Proteomes" id="UP000199527">
    <property type="component" value="Unassembled WGS sequence"/>
</dbReference>
<protein>
    <submittedName>
        <fullName evidence="1">Nucleoside-diphosphate-sugar epimerase</fullName>
    </submittedName>
</protein>
<proteinExistence type="predicted"/>
<accession>A0A1G8PZ59</accession>
<dbReference type="InterPro" id="IPR036291">
    <property type="entry name" value="NAD(P)-bd_dom_sf"/>
</dbReference>